<keyword evidence="7" id="KW-1185">Reference proteome</keyword>
<feature type="region of interest" description="Disordered" evidence="4">
    <location>
        <begin position="1"/>
        <end position="145"/>
    </location>
</feature>
<dbReference type="InterPro" id="IPR037129">
    <property type="entry name" value="XPA_sf"/>
</dbReference>
<dbReference type="SUPFAM" id="SSF81383">
    <property type="entry name" value="F-box domain"/>
    <property type="match status" value="1"/>
</dbReference>
<dbReference type="Gene3D" id="3.90.530.10">
    <property type="entry name" value="XPA C-terminal domain"/>
    <property type="match status" value="1"/>
</dbReference>
<dbReference type="InterPro" id="IPR001810">
    <property type="entry name" value="F-box_dom"/>
</dbReference>
<proteinExistence type="predicted"/>
<accession>A0A9P5V4B4</accession>
<feature type="domain" description="F-box" evidence="5">
    <location>
        <begin position="144"/>
        <end position="190"/>
    </location>
</feature>
<keyword evidence="2" id="KW-0862">Zinc</keyword>
<evidence type="ECO:0000256" key="2">
    <source>
        <dbReference type="ARBA" id="ARBA00022833"/>
    </source>
</evidence>
<name>A0A9P5V4B4_9FUNG</name>
<dbReference type="InterPro" id="IPR009061">
    <property type="entry name" value="DNA-bd_dom_put_sf"/>
</dbReference>
<dbReference type="GO" id="GO:0005634">
    <property type="term" value="C:nucleus"/>
    <property type="evidence" value="ECO:0007669"/>
    <property type="project" value="UniProtKB-SubCell"/>
</dbReference>
<dbReference type="EMBL" id="JAAAUQ010001736">
    <property type="protein sequence ID" value="KAF9134793.1"/>
    <property type="molecule type" value="Genomic_DNA"/>
</dbReference>
<reference evidence="6" key="1">
    <citation type="journal article" date="2020" name="Fungal Divers.">
        <title>Resolving the Mortierellaceae phylogeny through synthesis of multi-gene phylogenetics and phylogenomics.</title>
        <authorList>
            <person name="Vandepol N."/>
            <person name="Liber J."/>
            <person name="Desiro A."/>
            <person name="Na H."/>
            <person name="Kennedy M."/>
            <person name="Barry K."/>
            <person name="Grigoriev I.V."/>
            <person name="Miller A.N."/>
            <person name="O'Donnell K."/>
            <person name="Stajich J.E."/>
            <person name="Bonito G."/>
        </authorList>
    </citation>
    <scope>NUCLEOTIDE SEQUENCE</scope>
    <source>
        <strain evidence="6">NRRL 6426</strain>
    </source>
</reference>
<sequence length="331" mass="36412">MLRRCTRLSTRQTEVSESTTPTVSSSAGQAGDSINPPPVNDADITVQEEITTTTKAPKRKRQTKKQAEIGTNTNTRPQDDNENGENEFTTGEGSSGTGAKKEAHSNKKNKKVASPTVAPTLATSTSTQSEKEEASIGGDPINKSDPCAVLPTETWHRILSYLPLSKIAQTSSVSKAWLDGSRTSPIWKTICEMDSGTNESESNIWMLCFECRRKHYDDTPEALHADAIGDEHIFHEDTTQMVAKTGACKTYSLTEEDLKGLDYVIRPNPHHYSGLPMRLFERDQVQQLALRTHAGWVGINAVRDGVARSRLTHFNQRAKEVQAGSRAQSSQ</sequence>
<organism evidence="6 7">
    <name type="scientific">Linnemannia schmuckeri</name>
    <dbReference type="NCBI Taxonomy" id="64567"/>
    <lineage>
        <taxon>Eukaryota</taxon>
        <taxon>Fungi</taxon>
        <taxon>Fungi incertae sedis</taxon>
        <taxon>Mucoromycota</taxon>
        <taxon>Mortierellomycotina</taxon>
        <taxon>Mortierellomycetes</taxon>
        <taxon>Mortierellales</taxon>
        <taxon>Mortierellaceae</taxon>
        <taxon>Linnemannia</taxon>
    </lineage>
</organism>
<feature type="compositionally biased region" description="Low complexity" evidence="4">
    <location>
        <begin position="13"/>
        <end position="26"/>
    </location>
</feature>
<dbReference type="AlphaFoldDB" id="A0A9P5V4B4"/>
<comment type="caution">
    <text evidence="6">The sequence shown here is derived from an EMBL/GenBank/DDBJ whole genome shotgun (WGS) entry which is preliminary data.</text>
</comment>
<keyword evidence="3" id="KW-0539">Nucleus</keyword>
<dbReference type="SMART" id="SM00256">
    <property type="entry name" value="FBOX"/>
    <property type="match status" value="1"/>
</dbReference>
<evidence type="ECO:0000256" key="1">
    <source>
        <dbReference type="ARBA" id="ARBA00004123"/>
    </source>
</evidence>
<dbReference type="Pfam" id="PF05181">
    <property type="entry name" value="XPA_C"/>
    <property type="match status" value="1"/>
</dbReference>
<comment type="subcellular location">
    <subcellularLocation>
        <location evidence="1">Nucleus</location>
    </subcellularLocation>
</comment>
<gene>
    <name evidence="6" type="ORF">BG015_003367</name>
</gene>
<evidence type="ECO:0000256" key="4">
    <source>
        <dbReference type="SAM" id="MobiDB-lite"/>
    </source>
</evidence>
<evidence type="ECO:0000256" key="3">
    <source>
        <dbReference type="ARBA" id="ARBA00023242"/>
    </source>
</evidence>
<evidence type="ECO:0000259" key="5">
    <source>
        <dbReference type="PROSITE" id="PS50181"/>
    </source>
</evidence>
<protein>
    <recommendedName>
        <fullName evidence="5">F-box domain-containing protein</fullName>
    </recommendedName>
</protein>
<dbReference type="Pfam" id="PF12937">
    <property type="entry name" value="F-box-like"/>
    <property type="match status" value="1"/>
</dbReference>
<dbReference type="CDD" id="cd21075">
    <property type="entry name" value="DBD_XPA-like"/>
    <property type="match status" value="1"/>
</dbReference>
<dbReference type="OrthoDB" id="2411074at2759"/>
<evidence type="ECO:0000313" key="7">
    <source>
        <dbReference type="Proteomes" id="UP000748756"/>
    </source>
</evidence>
<evidence type="ECO:0000313" key="6">
    <source>
        <dbReference type="EMBL" id="KAF9134793.1"/>
    </source>
</evidence>
<dbReference type="InterPro" id="IPR022656">
    <property type="entry name" value="XPA_C"/>
</dbReference>
<dbReference type="SUPFAM" id="SSF46955">
    <property type="entry name" value="Putative DNA-binding domain"/>
    <property type="match status" value="1"/>
</dbReference>
<dbReference type="Proteomes" id="UP000748756">
    <property type="component" value="Unassembled WGS sequence"/>
</dbReference>
<dbReference type="InterPro" id="IPR036047">
    <property type="entry name" value="F-box-like_dom_sf"/>
</dbReference>
<dbReference type="PROSITE" id="PS50181">
    <property type="entry name" value="FBOX"/>
    <property type="match status" value="1"/>
</dbReference>
<dbReference type="Gene3D" id="1.20.1280.50">
    <property type="match status" value="1"/>
</dbReference>